<feature type="domain" description="Solute-binding protein family 3/N-terminal" evidence="1">
    <location>
        <begin position="28"/>
        <end position="257"/>
    </location>
</feature>
<name>A0ABY7VFA6_9GAMM</name>
<gene>
    <name evidence="2" type="ORF">H3N35_00830</name>
</gene>
<organism evidence="2 3">
    <name type="scientific">Thalassomonas haliotis</name>
    <dbReference type="NCBI Taxonomy" id="485448"/>
    <lineage>
        <taxon>Bacteria</taxon>
        <taxon>Pseudomonadati</taxon>
        <taxon>Pseudomonadota</taxon>
        <taxon>Gammaproteobacteria</taxon>
        <taxon>Alteromonadales</taxon>
        <taxon>Colwelliaceae</taxon>
        <taxon>Thalassomonas</taxon>
    </lineage>
</organism>
<evidence type="ECO:0000259" key="1">
    <source>
        <dbReference type="SMART" id="SM00062"/>
    </source>
</evidence>
<dbReference type="InterPro" id="IPR001638">
    <property type="entry name" value="Solute-binding_3/MltF_N"/>
</dbReference>
<dbReference type="PANTHER" id="PTHR38834">
    <property type="entry name" value="PERIPLASMIC SUBSTRATE BINDING PROTEIN FAMILY 3"/>
    <property type="match status" value="1"/>
</dbReference>
<proteinExistence type="predicted"/>
<dbReference type="Gene3D" id="3.40.190.10">
    <property type="entry name" value="Periplasmic binding protein-like II"/>
    <property type="match status" value="2"/>
</dbReference>
<dbReference type="Proteomes" id="UP001215231">
    <property type="component" value="Chromosome"/>
</dbReference>
<keyword evidence="3" id="KW-1185">Reference proteome</keyword>
<sequence>MTYRQVALLLVCWLWSSFCFSTRPPQLSLRVVTENFPPYNYQTDKGELAGVMNEIVQELLKRLQSTQNIEVLPWARAYKTALEQPDTLIYSIVKTPGREDKFHWLISFLSLDINIYTLPETYRGKIKQLAQVQQQSIGIMRSSPHESYIRQHFHLDEQHVTTNVSYLHLYQMHQLKRLDLIVAPRLLIRYLNQHQQTPAAKRPKAIFKLPFPYQKKLYIALSKNSSKHTLTRVKQTLAAMEQDGTITRLLNKFHLTR</sequence>
<reference evidence="2 3" key="1">
    <citation type="journal article" date="2022" name="Mar. Drugs">
        <title>Bioassay-Guided Fractionation Leads to the Detection of Cholic Acid Generated by the Rare Thalassomonas sp.</title>
        <authorList>
            <person name="Pheiffer F."/>
            <person name="Schneider Y.K."/>
            <person name="Hansen E.H."/>
            <person name="Andersen J.H."/>
            <person name="Isaksson J."/>
            <person name="Busche T."/>
            <person name="R C."/>
            <person name="Kalinowski J."/>
            <person name="Zyl L.V."/>
            <person name="Trindade M."/>
        </authorList>
    </citation>
    <scope>NUCLEOTIDE SEQUENCE [LARGE SCALE GENOMIC DNA]</scope>
    <source>
        <strain evidence="2 3">A5K-61T</strain>
    </source>
</reference>
<dbReference type="RefSeq" id="WP_274052325.1">
    <property type="nucleotide sequence ID" value="NZ_CP059693.1"/>
</dbReference>
<accession>A0ABY7VFA6</accession>
<dbReference type="Pfam" id="PF00497">
    <property type="entry name" value="SBP_bac_3"/>
    <property type="match status" value="1"/>
</dbReference>
<dbReference type="SUPFAM" id="SSF53850">
    <property type="entry name" value="Periplasmic binding protein-like II"/>
    <property type="match status" value="1"/>
</dbReference>
<dbReference type="EMBL" id="CP059693">
    <property type="protein sequence ID" value="WDE12067.1"/>
    <property type="molecule type" value="Genomic_DNA"/>
</dbReference>
<dbReference type="SMART" id="SM00062">
    <property type="entry name" value="PBPb"/>
    <property type="match status" value="1"/>
</dbReference>
<protein>
    <submittedName>
        <fullName evidence="2">Transporter substrate-binding domain-containing protein</fullName>
    </submittedName>
</protein>
<evidence type="ECO:0000313" key="2">
    <source>
        <dbReference type="EMBL" id="WDE12067.1"/>
    </source>
</evidence>
<evidence type="ECO:0000313" key="3">
    <source>
        <dbReference type="Proteomes" id="UP001215231"/>
    </source>
</evidence>
<dbReference type="PANTHER" id="PTHR38834:SF3">
    <property type="entry name" value="SOLUTE-BINDING PROTEIN FAMILY 3_N-TERMINAL DOMAIN-CONTAINING PROTEIN"/>
    <property type="match status" value="1"/>
</dbReference>